<reference evidence="1" key="1">
    <citation type="submission" date="2019-09" db="EMBL/GenBank/DDBJ databases">
        <authorList>
            <person name="Hjerde E."/>
        </authorList>
    </citation>
    <scope>NUCLEOTIDE SEQUENCE</scope>
    <source>
        <strain evidence="1">06/09/160</strain>
    </source>
</reference>
<accession>A0A5Q4ZRF5</accession>
<proteinExistence type="predicted"/>
<gene>
    <name evidence="1" type="ORF">AW0309160_01495</name>
    <name evidence="2" type="ORF">AW0309160_01505</name>
    <name evidence="3" type="ORF">AW0309160_01515</name>
</gene>
<name>A0A5Q4ZRF5_9GAMM</name>
<evidence type="ECO:0008006" key="4">
    <source>
        <dbReference type="Google" id="ProtNLM"/>
    </source>
</evidence>
<evidence type="ECO:0000313" key="3">
    <source>
        <dbReference type="EMBL" id="VVV04132.1"/>
    </source>
</evidence>
<dbReference type="EMBL" id="LR721750">
    <property type="protein sequence ID" value="VVV04132.1"/>
    <property type="molecule type" value="Genomic_DNA"/>
</dbReference>
<protein>
    <recommendedName>
        <fullName evidence="4">Plasmid replication protein RepB</fullName>
    </recommendedName>
</protein>
<organism evidence="1">
    <name type="scientific">Aliivibrio wodanis</name>
    <dbReference type="NCBI Taxonomy" id="80852"/>
    <lineage>
        <taxon>Bacteria</taxon>
        <taxon>Pseudomonadati</taxon>
        <taxon>Pseudomonadota</taxon>
        <taxon>Gammaproteobacteria</taxon>
        <taxon>Vibrionales</taxon>
        <taxon>Vibrionaceae</taxon>
        <taxon>Aliivibrio</taxon>
    </lineage>
</organism>
<evidence type="ECO:0000313" key="1">
    <source>
        <dbReference type="EMBL" id="VVV04112.1"/>
    </source>
</evidence>
<dbReference type="AlphaFoldDB" id="A0A5Q4ZRF5"/>
<dbReference type="EMBL" id="LR721750">
    <property type="protein sequence ID" value="VVV04122.1"/>
    <property type="molecule type" value="Genomic_DNA"/>
</dbReference>
<evidence type="ECO:0000313" key="2">
    <source>
        <dbReference type="EMBL" id="VVV04122.1"/>
    </source>
</evidence>
<dbReference type="EMBL" id="LR721750">
    <property type="protein sequence ID" value="VVV04112.1"/>
    <property type="molecule type" value="Genomic_DNA"/>
</dbReference>
<sequence length="70" mass="7840">MQIKDLIMLFDSGSLKKARVVINPLGSGYNLLIDKYVLETQRGGYRVYKSIDAACESALKIGFKRVEVCL</sequence>